<evidence type="ECO:0000256" key="2">
    <source>
        <dbReference type="ARBA" id="ARBA00023125"/>
    </source>
</evidence>
<evidence type="ECO:0000313" key="5">
    <source>
        <dbReference type="EMBL" id="RKP52950.1"/>
    </source>
</evidence>
<dbReference type="EMBL" id="RBZM01000006">
    <property type="protein sequence ID" value="RKP52950.1"/>
    <property type="molecule type" value="Genomic_DNA"/>
</dbReference>
<organism evidence="5 6">
    <name type="scientific">Cohnella endophytica</name>
    <dbReference type="NCBI Taxonomy" id="2419778"/>
    <lineage>
        <taxon>Bacteria</taxon>
        <taxon>Bacillati</taxon>
        <taxon>Bacillota</taxon>
        <taxon>Bacilli</taxon>
        <taxon>Bacillales</taxon>
        <taxon>Paenibacillaceae</taxon>
        <taxon>Cohnella</taxon>
    </lineage>
</organism>
<evidence type="ECO:0000256" key="3">
    <source>
        <dbReference type="ARBA" id="ARBA00023163"/>
    </source>
</evidence>
<accession>A0A494XQN2</accession>
<dbReference type="Proteomes" id="UP000282076">
    <property type="component" value="Unassembled WGS sequence"/>
</dbReference>
<evidence type="ECO:0000256" key="1">
    <source>
        <dbReference type="ARBA" id="ARBA00023015"/>
    </source>
</evidence>
<dbReference type="RefSeq" id="WP_120977694.1">
    <property type="nucleotide sequence ID" value="NZ_RBZM01000006.1"/>
</dbReference>
<evidence type="ECO:0000313" key="6">
    <source>
        <dbReference type="Proteomes" id="UP000282076"/>
    </source>
</evidence>
<dbReference type="GO" id="GO:0003700">
    <property type="term" value="F:DNA-binding transcription factor activity"/>
    <property type="evidence" value="ECO:0007669"/>
    <property type="project" value="InterPro"/>
</dbReference>
<keyword evidence="6" id="KW-1185">Reference proteome</keyword>
<keyword evidence="3" id="KW-0804">Transcription</keyword>
<reference evidence="5 6" key="1">
    <citation type="submission" date="2018-10" db="EMBL/GenBank/DDBJ databases">
        <title>Cohnella sp. M2MS4P-1, whole genome shotgun sequence.</title>
        <authorList>
            <person name="Tuo L."/>
        </authorList>
    </citation>
    <scope>NUCLEOTIDE SEQUENCE [LARGE SCALE GENOMIC DNA]</scope>
    <source>
        <strain evidence="5 6">M2MS4P-1</strain>
    </source>
</reference>
<dbReference type="PROSITE" id="PS00041">
    <property type="entry name" value="HTH_ARAC_FAMILY_1"/>
    <property type="match status" value="1"/>
</dbReference>
<dbReference type="Pfam" id="PF12833">
    <property type="entry name" value="HTH_18"/>
    <property type="match status" value="1"/>
</dbReference>
<protein>
    <submittedName>
        <fullName evidence="5">AraC family transcriptional regulator</fullName>
    </submittedName>
</protein>
<dbReference type="InterPro" id="IPR037923">
    <property type="entry name" value="HTH-like"/>
</dbReference>
<dbReference type="PROSITE" id="PS01124">
    <property type="entry name" value="HTH_ARAC_FAMILY_2"/>
    <property type="match status" value="1"/>
</dbReference>
<name>A0A494XQN2_9BACL</name>
<dbReference type="InterPro" id="IPR018062">
    <property type="entry name" value="HTH_AraC-typ_CS"/>
</dbReference>
<keyword evidence="1" id="KW-0805">Transcription regulation</keyword>
<dbReference type="SMART" id="SM00342">
    <property type="entry name" value="HTH_ARAC"/>
    <property type="match status" value="1"/>
</dbReference>
<dbReference type="SUPFAM" id="SSF51215">
    <property type="entry name" value="Regulatory protein AraC"/>
    <property type="match status" value="1"/>
</dbReference>
<dbReference type="SUPFAM" id="SSF46689">
    <property type="entry name" value="Homeodomain-like"/>
    <property type="match status" value="1"/>
</dbReference>
<comment type="caution">
    <text evidence="5">The sequence shown here is derived from an EMBL/GenBank/DDBJ whole genome shotgun (WGS) entry which is preliminary data.</text>
</comment>
<dbReference type="GO" id="GO:0043565">
    <property type="term" value="F:sequence-specific DNA binding"/>
    <property type="evidence" value="ECO:0007669"/>
    <property type="project" value="InterPro"/>
</dbReference>
<gene>
    <name evidence="5" type="ORF">D7Z26_14485</name>
</gene>
<keyword evidence="2" id="KW-0238">DNA-binding</keyword>
<dbReference type="PANTHER" id="PTHR43280">
    <property type="entry name" value="ARAC-FAMILY TRANSCRIPTIONAL REGULATOR"/>
    <property type="match status" value="1"/>
</dbReference>
<dbReference type="OrthoDB" id="192171at2"/>
<sequence length="287" mass="33217">MFRFISPPLPHFIVCGEDTYPAGGRHSDRSGIGEFDLLIVTRGCLYMAEESVSLTIPSGSFALLRPDRAHRTTEPCREETHFFWAHFQTLGSWHETEAELGPDELRPDDAFREIHRFAFYLPRSGKLSSPDAAYAWLRQLISLQTDSSSTSQWRQQLVFQELLLRLQDDTKLPESSSYLKIADEAASFLRRNYKESLSYKAMSEELHFHFNYIALCMKRAYGYTPLEYLTRYRVEQAKRLLIDTNEPVGRIAEETGFGSFPYFVRCFGRQVGATPKAFRMRFRSPYG</sequence>
<dbReference type="Gene3D" id="1.10.10.60">
    <property type="entry name" value="Homeodomain-like"/>
    <property type="match status" value="2"/>
</dbReference>
<evidence type="ECO:0000259" key="4">
    <source>
        <dbReference type="PROSITE" id="PS01124"/>
    </source>
</evidence>
<dbReference type="InterPro" id="IPR009057">
    <property type="entry name" value="Homeodomain-like_sf"/>
</dbReference>
<dbReference type="AlphaFoldDB" id="A0A494XQN2"/>
<dbReference type="InterPro" id="IPR018060">
    <property type="entry name" value="HTH_AraC"/>
</dbReference>
<proteinExistence type="predicted"/>
<feature type="domain" description="HTH araC/xylS-type" evidence="4">
    <location>
        <begin position="183"/>
        <end position="281"/>
    </location>
</feature>
<dbReference type="PANTHER" id="PTHR43280:SF30">
    <property type="entry name" value="MMSAB OPERON REGULATORY PROTEIN"/>
    <property type="match status" value="1"/>
</dbReference>